<keyword evidence="3" id="KW-0547">Nucleotide-binding</keyword>
<dbReference type="PANTHER" id="PTHR24345">
    <property type="entry name" value="SERINE/THREONINE-PROTEIN KINASE PLK"/>
    <property type="match status" value="1"/>
</dbReference>
<dbReference type="AlphaFoldDB" id="A0A0U2X294"/>
<keyword evidence="1" id="KW-0723">Serine/threonine-protein kinase</keyword>
<dbReference type="SMART" id="SM00220">
    <property type="entry name" value="S_TKc"/>
    <property type="match status" value="1"/>
</dbReference>
<sequence>MDHFKGLDSNRIYHKKKLLGKGGQGSVFLVEDDLEGAQYAVKWYNKAAGSIAQKEQIQALVARGAPPILDDGIHFIWPMECVTQEGNNSFGYVMPLIDTSVFTSMNRIIDQRDKQFLQPLQATLSRICRRLITALDAIHISGFAYCDINAGNIMMDPVNGAIVICDNDNVVINNCRPSIAGVWEFMAPEVGLGNSRPNADSDLYSVAMLIYFLWMWEHPMYGIKADGYRCLDGVVRSKIYCEEPIFVFHPTDKSNTAIGLEPDTHVRRWYRMCPPRLKTLFIKIFTDGVHNPSSRPRLPEWKKLFQDMEANEVTCQCGAKNVWDGVNKPLMCWRCEKEIKLPLCLSIPLGRYEKRVMLLSTGKEVFGSQLNSLDQEVATEKPLAVVELHPKSNKHLILRNISEQNWAFIGPDNSEHSFDSGVARVLVPGAKIRIGTQEIGIVGV</sequence>
<evidence type="ECO:0000256" key="4">
    <source>
        <dbReference type="ARBA" id="ARBA00022777"/>
    </source>
</evidence>
<dbReference type="RefSeq" id="WP_058795771.1">
    <property type="nucleotide sequence ID" value="NZ_CP013611.1"/>
</dbReference>
<accession>A0A0U2X294</accession>
<dbReference type="PROSITE" id="PS50011">
    <property type="entry name" value="PROTEIN_KINASE_DOM"/>
    <property type="match status" value="1"/>
</dbReference>
<evidence type="ECO:0000256" key="2">
    <source>
        <dbReference type="ARBA" id="ARBA00022679"/>
    </source>
</evidence>
<dbReference type="GO" id="GO:0005524">
    <property type="term" value="F:ATP binding"/>
    <property type="evidence" value="ECO:0007669"/>
    <property type="project" value="UniProtKB-KW"/>
</dbReference>
<dbReference type="Proteomes" id="UP000069015">
    <property type="component" value="Chromosome 1"/>
</dbReference>
<evidence type="ECO:0000313" key="7">
    <source>
        <dbReference type="EMBL" id="ALU42388.1"/>
    </source>
</evidence>
<dbReference type="Gene3D" id="3.30.200.20">
    <property type="entry name" value="Phosphorylase Kinase, domain 1"/>
    <property type="match status" value="1"/>
</dbReference>
<dbReference type="EMBL" id="CP013611">
    <property type="protein sequence ID" value="ALU42388.1"/>
    <property type="molecule type" value="Genomic_DNA"/>
</dbReference>
<evidence type="ECO:0000256" key="5">
    <source>
        <dbReference type="ARBA" id="ARBA00022840"/>
    </source>
</evidence>
<dbReference type="InterPro" id="IPR000719">
    <property type="entry name" value="Prot_kinase_dom"/>
</dbReference>
<dbReference type="Pfam" id="PF00069">
    <property type="entry name" value="Pkinase"/>
    <property type="match status" value="1"/>
</dbReference>
<keyword evidence="2" id="KW-0808">Transferase</keyword>
<reference evidence="7 8" key="1">
    <citation type="submission" date="2015-12" db="EMBL/GenBank/DDBJ databases">
        <title>Complete genome sequence of Pseudoalteromonas rubra SCSIO 6842, harboring a conjugative plasmid.</title>
        <authorList>
            <person name="Li B."/>
            <person name="Wang X."/>
        </authorList>
    </citation>
    <scope>NUCLEOTIDE SEQUENCE [LARGE SCALE GENOMIC DNA]</scope>
    <source>
        <strain evidence="7 8">SCSIO 6842</strain>
    </source>
</reference>
<feature type="domain" description="Protein kinase" evidence="6">
    <location>
        <begin position="13"/>
        <end position="305"/>
    </location>
</feature>
<proteinExistence type="predicted"/>
<dbReference type="GO" id="GO:0004674">
    <property type="term" value="F:protein serine/threonine kinase activity"/>
    <property type="evidence" value="ECO:0007669"/>
    <property type="project" value="UniProtKB-KW"/>
</dbReference>
<organism evidence="7 8">
    <name type="scientific">Pseudoalteromonas rubra</name>
    <dbReference type="NCBI Taxonomy" id="43658"/>
    <lineage>
        <taxon>Bacteria</taxon>
        <taxon>Pseudomonadati</taxon>
        <taxon>Pseudomonadota</taxon>
        <taxon>Gammaproteobacteria</taxon>
        <taxon>Alteromonadales</taxon>
        <taxon>Pseudoalteromonadaceae</taxon>
        <taxon>Pseudoalteromonas</taxon>
    </lineage>
</organism>
<dbReference type="SUPFAM" id="SSF56112">
    <property type="entry name" value="Protein kinase-like (PK-like)"/>
    <property type="match status" value="1"/>
</dbReference>
<keyword evidence="4" id="KW-0418">Kinase</keyword>
<dbReference type="InterPro" id="IPR011009">
    <property type="entry name" value="Kinase-like_dom_sf"/>
</dbReference>
<gene>
    <name evidence="7" type="ORF">AT705_05150</name>
</gene>
<protein>
    <recommendedName>
        <fullName evidence="6">Protein kinase domain-containing protein</fullName>
    </recommendedName>
</protein>
<evidence type="ECO:0000256" key="3">
    <source>
        <dbReference type="ARBA" id="ARBA00022741"/>
    </source>
</evidence>
<name>A0A0U2X294_9GAMM</name>
<evidence type="ECO:0000256" key="1">
    <source>
        <dbReference type="ARBA" id="ARBA00022527"/>
    </source>
</evidence>
<dbReference type="Gene3D" id="1.10.510.10">
    <property type="entry name" value="Transferase(Phosphotransferase) domain 1"/>
    <property type="match status" value="1"/>
</dbReference>
<dbReference type="PANTHER" id="PTHR24345:SF0">
    <property type="entry name" value="CELL CYCLE SERINE_THREONINE-PROTEIN KINASE CDC5_MSD2"/>
    <property type="match status" value="1"/>
</dbReference>
<keyword evidence="5" id="KW-0067">ATP-binding</keyword>
<evidence type="ECO:0000313" key="8">
    <source>
        <dbReference type="Proteomes" id="UP000069015"/>
    </source>
</evidence>
<evidence type="ECO:0000259" key="6">
    <source>
        <dbReference type="PROSITE" id="PS50011"/>
    </source>
</evidence>
<dbReference type="KEGG" id="prr:AT705_05150"/>